<organism evidence="2 3">
    <name type="scientific">Colletotrichum shisoi</name>
    <dbReference type="NCBI Taxonomy" id="2078593"/>
    <lineage>
        <taxon>Eukaryota</taxon>
        <taxon>Fungi</taxon>
        <taxon>Dikarya</taxon>
        <taxon>Ascomycota</taxon>
        <taxon>Pezizomycotina</taxon>
        <taxon>Sordariomycetes</taxon>
        <taxon>Hypocreomycetidae</taxon>
        <taxon>Glomerellales</taxon>
        <taxon>Glomerellaceae</taxon>
        <taxon>Colletotrichum</taxon>
        <taxon>Colletotrichum destructivum species complex</taxon>
    </lineage>
</organism>
<proteinExistence type="predicted"/>
<sequence length="90" mass="9981">MAEEGVIETRLPDIVVLSVAHPHFPLAATVPDKPNGPLSDRAKQTGRRARTLDIGMMLLKNETELDPLPLPDRSPVLMSKRESLKSRDDE</sequence>
<dbReference type="EMBL" id="PUHP01000063">
    <property type="protein sequence ID" value="TQN73954.1"/>
    <property type="molecule type" value="Genomic_DNA"/>
</dbReference>
<evidence type="ECO:0000313" key="3">
    <source>
        <dbReference type="Proteomes" id="UP000326340"/>
    </source>
</evidence>
<feature type="region of interest" description="Disordered" evidence="1">
    <location>
        <begin position="65"/>
        <end position="90"/>
    </location>
</feature>
<dbReference type="AlphaFoldDB" id="A0A5Q4C5Z3"/>
<accession>A0A5Q4C5Z3</accession>
<gene>
    <name evidence="2" type="ORF">CSHISOI_01482</name>
</gene>
<name>A0A5Q4C5Z3_9PEZI</name>
<feature type="compositionally biased region" description="Basic and acidic residues" evidence="1">
    <location>
        <begin position="79"/>
        <end position="90"/>
    </location>
</feature>
<dbReference type="Proteomes" id="UP000326340">
    <property type="component" value="Unassembled WGS sequence"/>
</dbReference>
<keyword evidence="3" id="KW-1185">Reference proteome</keyword>
<comment type="caution">
    <text evidence="2">The sequence shown here is derived from an EMBL/GenBank/DDBJ whole genome shotgun (WGS) entry which is preliminary data.</text>
</comment>
<protein>
    <submittedName>
        <fullName evidence="2">Uncharacterized protein</fullName>
    </submittedName>
</protein>
<evidence type="ECO:0000313" key="2">
    <source>
        <dbReference type="EMBL" id="TQN73954.1"/>
    </source>
</evidence>
<evidence type="ECO:0000256" key="1">
    <source>
        <dbReference type="SAM" id="MobiDB-lite"/>
    </source>
</evidence>
<reference evidence="2 3" key="1">
    <citation type="journal article" date="2019" name="Sci. Rep.">
        <title>Colletotrichum shisoi sp. nov., an anthracnose pathogen of Perilla frutescens in Japan: molecular phylogenetic, morphological and genomic evidence.</title>
        <authorList>
            <person name="Gan P."/>
            <person name="Tsushima A."/>
            <person name="Hiroyama R."/>
            <person name="Narusaka M."/>
            <person name="Takano Y."/>
            <person name="Narusaka Y."/>
            <person name="Kawaradani M."/>
            <person name="Damm U."/>
            <person name="Shirasu K."/>
        </authorList>
    </citation>
    <scope>NUCLEOTIDE SEQUENCE [LARGE SCALE GENOMIC DNA]</scope>
    <source>
        <strain evidence="2 3">PG-2018a</strain>
    </source>
</reference>